<proteinExistence type="predicted"/>
<name>A0A4Q5M5P5_9BACT</name>
<dbReference type="RefSeq" id="WP_130019261.1">
    <property type="nucleotide sequence ID" value="NZ_SEWF01000002.1"/>
</dbReference>
<dbReference type="InterPro" id="IPR052924">
    <property type="entry name" value="OsmC/Ohr_hydroprdx_reductase"/>
</dbReference>
<sequence>MTISATIRNTSQENTITVETNGNQQSISIPVKSAGRGSAVNGGELLFLALATCFCNDIYREAARRQMDIENVEVSVSGEFGKEGEPASHIIYEVSIEADKHSSAEIAELINQVDKVAEVHNTLRQGVSVKLKL</sequence>
<organism evidence="1 2">
    <name type="scientific">Emticicia agri</name>
    <dbReference type="NCBI Taxonomy" id="2492393"/>
    <lineage>
        <taxon>Bacteria</taxon>
        <taxon>Pseudomonadati</taxon>
        <taxon>Bacteroidota</taxon>
        <taxon>Cytophagia</taxon>
        <taxon>Cytophagales</taxon>
        <taxon>Leadbetterellaceae</taxon>
        <taxon>Emticicia</taxon>
    </lineage>
</organism>
<gene>
    <name evidence="1" type="ORF">EWM59_01965</name>
</gene>
<comment type="caution">
    <text evidence="1">The sequence shown here is derived from an EMBL/GenBank/DDBJ whole genome shotgun (WGS) entry which is preliminary data.</text>
</comment>
<dbReference type="EMBL" id="SEWF01000002">
    <property type="protein sequence ID" value="RYU97479.1"/>
    <property type="molecule type" value="Genomic_DNA"/>
</dbReference>
<dbReference type="PANTHER" id="PTHR35368">
    <property type="entry name" value="HYDROPEROXIDE REDUCTASE"/>
    <property type="match status" value="1"/>
</dbReference>
<dbReference type="Gene3D" id="3.30.300.20">
    <property type="match status" value="1"/>
</dbReference>
<dbReference type="OrthoDB" id="1358603at2"/>
<reference evidence="1 2" key="1">
    <citation type="submission" date="2019-02" db="EMBL/GenBank/DDBJ databases">
        <title>Bacterial novel species Emticicia sp. 17J42-9 isolated from soil.</title>
        <authorList>
            <person name="Jung H.-Y."/>
        </authorList>
    </citation>
    <scope>NUCLEOTIDE SEQUENCE [LARGE SCALE GENOMIC DNA]</scope>
    <source>
        <strain evidence="1 2">17J42-9</strain>
    </source>
</reference>
<protein>
    <submittedName>
        <fullName evidence="1">OsmC family peroxiredoxin</fullName>
    </submittedName>
</protein>
<dbReference type="InterPro" id="IPR015946">
    <property type="entry name" value="KH_dom-like_a/b"/>
</dbReference>
<dbReference type="InterPro" id="IPR036102">
    <property type="entry name" value="OsmC/Ohrsf"/>
</dbReference>
<evidence type="ECO:0000313" key="2">
    <source>
        <dbReference type="Proteomes" id="UP000293162"/>
    </source>
</evidence>
<dbReference type="Pfam" id="PF02566">
    <property type="entry name" value="OsmC"/>
    <property type="match status" value="1"/>
</dbReference>
<dbReference type="AlphaFoldDB" id="A0A4Q5M5P5"/>
<evidence type="ECO:0000313" key="1">
    <source>
        <dbReference type="EMBL" id="RYU97479.1"/>
    </source>
</evidence>
<keyword evidence="2" id="KW-1185">Reference proteome</keyword>
<dbReference type="InterPro" id="IPR003718">
    <property type="entry name" value="OsmC/Ohr_fam"/>
</dbReference>
<dbReference type="SUPFAM" id="SSF82784">
    <property type="entry name" value="OsmC-like"/>
    <property type="match status" value="1"/>
</dbReference>
<accession>A0A4Q5M5P5</accession>
<dbReference type="Proteomes" id="UP000293162">
    <property type="component" value="Unassembled WGS sequence"/>
</dbReference>
<dbReference type="PANTHER" id="PTHR35368:SF1">
    <property type="entry name" value="HYDROPEROXIDE REDUCTASE"/>
    <property type="match status" value="1"/>
</dbReference>